<evidence type="ECO:0000313" key="1">
    <source>
        <dbReference type="EMBL" id="MDT0556669.1"/>
    </source>
</evidence>
<sequence length="310" mass="36188">MQKRLLKYLLIFFIPLLLLMVFAEVLATKTQNKHKINSELLSRKQNEIKTIVLGSSQLTNGINPIYLDDLSINLSSPGQHHDSDFNILKKVIQKLPNLATVVLEVSYAHFEVPHNGPNFWKNNIYLKYYKVNNFNRKTYPTDSLLFISNTALYYFEIKDYYLNKSKGYNEYAFDTLNYSGTFKDLNYNIQKIKDLKVNALRNKQDKITFKKNTLFFEKIIQFLKSQNLSIILVKPPTYKTYLAKRNKHIVQRRDSFLNTITSKYPKINVLDSEKDTLLFTAGDYRNHNHLNPAGAKKLTTLLQKVLDSIN</sequence>
<keyword evidence="2" id="KW-1185">Reference proteome</keyword>
<proteinExistence type="predicted"/>
<dbReference type="EMBL" id="JAVRHZ010000007">
    <property type="protein sequence ID" value="MDT0556669.1"/>
    <property type="molecule type" value="Genomic_DNA"/>
</dbReference>
<gene>
    <name evidence="1" type="ORF">RM538_11665</name>
</gene>
<dbReference type="RefSeq" id="WP_311333618.1">
    <property type="nucleotide sequence ID" value="NZ_JAVRHZ010000007.1"/>
</dbReference>
<name>A0ABU2YEP6_9FLAO</name>
<comment type="caution">
    <text evidence="1">The sequence shown here is derived from an EMBL/GenBank/DDBJ whole genome shotgun (WGS) entry which is preliminary data.</text>
</comment>
<accession>A0ABU2YEP6</accession>
<organism evidence="1 2">
    <name type="scientific">Patiriisocius hiemis</name>
    <dbReference type="NCBI Taxonomy" id="3075604"/>
    <lineage>
        <taxon>Bacteria</taxon>
        <taxon>Pseudomonadati</taxon>
        <taxon>Bacteroidota</taxon>
        <taxon>Flavobacteriia</taxon>
        <taxon>Flavobacteriales</taxon>
        <taxon>Flavobacteriaceae</taxon>
        <taxon>Patiriisocius</taxon>
    </lineage>
</organism>
<dbReference type="Proteomes" id="UP001254488">
    <property type="component" value="Unassembled WGS sequence"/>
</dbReference>
<reference evidence="1 2" key="1">
    <citation type="submission" date="2023-09" db="EMBL/GenBank/DDBJ databases">
        <authorList>
            <person name="Rey-Velasco X."/>
        </authorList>
    </citation>
    <scope>NUCLEOTIDE SEQUENCE [LARGE SCALE GENOMIC DNA]</scope>
    <source>
        <strain evidence="1 2">W242</strain>
    </source>
</reference>
<protein>
    <recommendedName>
        <fullName evidence="3">SGNH/GDSL hydrolase family protein</fullName>
    </recommendedName>
</protein>
<evidence type="ECO:0008006" key="3">
    <source>
        <dbReference type="Google" id="ProtNLM"/>
    </source>
</evidence>
<evidence type="ECO:0000313" key="2">
    <source>
        <dbReference type="Proteomes" id="UP001254488"/>
    </source>
</evidence>